<sequence length="143" mass="16595">MPDLLRRVVFICLPLFVVARYILRWCHSTTGSEVAFRRKRWIQPVLIRCERLALVPTIRPDLLNTHLKPLLRPTLQLSLLRLHRVETGPTDTSITFFQLYFPLWKSTVHATLPYRVDFSGIANLVLIHLPKPMPSDNVTKATE</sequence>
<reference evidence="2" key="2">
    <citation type="submission" date="2020-10" db="UniProtKB">
        <authorList>
            <consortium name="WormBaseParasite"/>
        </authorList>
    </citation>
    <scope>IDENTIFICATION</scope>
</reference>
<reference evidence="1" key="1">
    <citation type="journal article" date="2013" name="Genetics">
        <title>The draft genome and transcriptome of Panagrellus redivivus are shaped by the harsh demands of a free-living lifestyle.</title>
        <authorList>
            <person name="Srinivasan J."/>
            <person name="Dillman A.R."/>
            <person name="Macchietto M.G."/>
            <person name="Heikkinen L."/>
            <person name="Lakso M."/>
            <person name="Fracchia K.M."/>
            <person name="Antoshechkin I."/>
            <person name="Mortazavi A."/>
            <person name="Wong G."/>
            <person name="Sternberg P.W."/>
        </authorList>
    </citation>
    <scope>NUCLEOTIDE SEQUENCE [LARGE SCALE GENOMIC DNA]</scope>
    <source>
        <strain evidence="1">MT8872</strain>
    </source>
</reference>
<protein>
    <submittedName>
        <fullName evidence="2">Secreted protein</fullName>
    </submittedName>
</protein>
<organism evidence="1 2">
    <name type="scientific">Panagrellus redivivus</name>
    <name type="common">Microworm</name>
    <dbReference type="NCBI Taxonomy" id="6233"/>
    <lineage>
        <taxon>Eukaryota</taxon>
        <taxon>Metazoa</taxon>
        <taxon>Ecdysozoa</taxon>
        <taxon>Nematoda</taxon>
        <taxon>Chromadorea</taxon>
        <taxon>Rhabditida</taxon>
        <taxon>Tylenchina</taxon>
        <taxon>Panagrolaimomorpha</taxon>
        <taxon>Panagrolaimoidea</taxon>
        <taxon>Panagrolaimidae</taxon>
        <taxon>Panagrellus</taxon>
    </lineage>
</organism>
<dbReference type="WBParaSite" id="Pan_g17979.t1">
    <property type="protein sequence ID" value="Pan_g17979.t1"/>
    <property type="gene ID" value="Pan_g17979"/>
</dbReference>
<accession>A0A7E4V9W1</accession>
<evidence type="ECO:0000313" key="2">
    <source>
        <dbReference type="WBParaSite" id="Pan_g17979.t1"/>
    </source>
</evidence>
<dbReference type="Proteomes" id="UP000492821">
    <property type="component" value="Unassembled WGS sequence"/>
</dbReference>
<dbReference type="AlphaFoldDB" id="A0A7E4V9W1"/>
<keyword evidence="1" id="KW-1185">Reference proteome</keyword>
<evidence type="ECO:0000313" key="1">
    <source>
        <dbReference type="Proteomes" id="UP000492821"/>
    </source>
</evidence>
<proteinExistence type="predicted"/>
<name>A0A7E4V9W1_PANRE</name>